<dbReference type="InterPro" id="IPR002028">
    <property type="entry name" value="Trp_synthase_suA"/>
</dbReference>
<proteinExistence type="predicted"/>
<accession>A0A7C4JJG6</accession>
<dbReference type="EMBL" id="DTBD01000008">
    <property type="protein sequence ID" value="HGQ63859.1"/>
    <property type="molecule type" value="Genomic_DNA"/>
</dbReference>
<comment type="function">
    <text evidence="1">The alpha subunit is responsible for the aldol cleavage of indoleglycerol phosphate to indole and glyceraldehyde 3-phosphate.</text>
</comment>
<evidence type="ECO:0000256" key="8">
    <source>
        <dbReference type="ARBA" id="ARBA00023239"/>
    </source>
</evidence>
<keyword evidence="5" id="KW-0028">Amino-acid biosynthesis</keyword>
<dbReference type="AlphaFoldDB" id="A0A7C4JJG6"/>
<evidence type="ECO:0000256" key="6">
    <source>
        <dbReference type="ARBA" id="ARBA00022822"/>
    </source>
</evidence>
<evidence type="ECO:0000256" key="9">
    <source>
        <dbReference type="ARBA" id="ARBA00049047"/>
    </source>
</evidence>
<dbReference type="InterPro" id="IPR013785">
    <property type="entry name" value="Aldolase_TIM"/>
</dbReference>
<dbReference type="EC" id="4.2.1.20" evidence="4"/>
<dbReference type="PANTHER" id="PTHR43406">
    <property type="entry name" value="TRYPTOPHAN SYNTHASE, ALPHA CHAIN"/>
    <property type="match status" value="1"/>
</dbReference>
<keyword evidence="6" id="KW-0822">Tryptophan biosynthesis</keyword>
<sequence length="243" mass="27212">MGKYLVVYNTLGFPSIGRFLLFLKEARNRGVNFFEIGIPPRFAKYDGPVIRRSYSRVKSFGIDVWEVLKTVRKNIDLPLIVLTYLDDHIENLGMFVENLHKLEIDYVLFPDLLIDYVDRYQDIVKEVKDRGLKATLFVSPSMPDKLVAEVSLLTYPFLYYGLRPATGIPIPIDPVTLVKRARRLVNNTLVVGFGLSINDIANVLGAGADGVAIGTVIVEALENSEVNQALKIIETVRGVLDGL</sequence>
<evidence type="ECO:0000313" key="11">
    <source>
        <dbReference type="EMBL" id="HGQ63859.1"/>
    </source>
</evidence>
<dbReference type="InterPro" id="IPR011060">
    <property type="entry name" value="RibuloseP-bd_barrel"/>
</dbReference>
<comment type="subunit">
    <text evidence="3">Tetramer of two alpha and two beta chains.</text>
</comment>
<name>A0A7C4JJG6_9CREN</name>
<evidence type="ECO:0000256" key="1">
    <source>
        <dbReference type="ARBA" id="ARBA00003365"/>
    </source>
</evidence>
<reference evidence="11" key="1">
    <citation type="journal article" date="2020" name="mSystems">
        <title>Genome- and Community-Level Interaction Insights into Carbon Utilization and Element Cycling Functions of Hydrothermarchaeota in Hydrothermal Sediment.</title>
        <authorList>
            <person name="Zhou Z."/>
            <person name="Liu Y."/>
            <person name="Xu W."/>
            <person name="Pan J."/>
            <person name="Luo Z.H."/>
            <person name="Li M."/>
        </authorList>
    </citation>
    <scope>NUCLEOTIDE SEQUENCE [LARGE SCALE GENOMIC DNA]</scope>
    <source>
        <strain evidence="11">SpSt-637</strain>
        <strain evidence="10">SpSt-667</strain>
    </source>
</reference>
<evidence type="ECO:0000256" key="5">
    <source>
        <dbReference type="ARBA" id="ARBA00022605"/>
    </source>
</evidence>
<evidence type="ECO:0000256" key="2">
    <source>
        <dbReference type="ARBA" id="ARBA00004733"/>
    </source>
</evidence>
<dbReference type="GO" id="GO:0004834">
    <property type="term" value="F:tryptophan synthase activity"/>
    <property type="evidence" value="ECO:0007669"/>
    <property type="project" value="UniProtKB-EC"/>
</dbReference>
<dbReference type="SUPFAM" id="SSF51366">
    <property type="entry name" value="Ribulose-phoshate binding barrel"/>
    <property type="match status" value="1"/>
</dbReference>
<keyword evidence="8 11" id="KW-0456">Lyase</keyword>
<protein>
    <recommendedName>
        <fullName evidence="4">tryptophan synthase</fullName>
        <ecNumber evidence="4">4.2.1.20</ecNumber>
    </recommendedName>
</protein>
<evidence type="ECO:0000313" key="10">
    <source>
        <dbReference type="EMBL" id="HGQ36126.1"/>
    </source>
</evidence>
<dbReference type="EMBL" id="DTCK01000036">
    <property type="protein sequence ID" value="HGQ36126.1"/>
    <property type="molecule type" value="Genomic_DNA"/>
</dbReference>
<dbReference type="NCBIfam" id="NF009621">
    <property type="entry name" value="PRK13125.1"/>
    <property type="match status" value="1"/>
</dbReference>
<comment type="pathway">
    <text evidence="2">Amino-acid biosynthesis; L-tryptophan biosynthesis; L-tryptophan from chorismate: step 5/5.</text>
</comment>
<dbReference type="UniPathway" id="UPA00035">
    <property type="reaction ID" value="UER00044"/>
</dbReference>
<dbReference type="CDD" id="cd04724">
    <property type="entry name" value="Tryptophan_synthase_alpha"/>
    <property type="match status" value="1"/>
</dbReference>
<evidence type="ECO:0000256" key="7">
    <source>
        <dbReference type="ARBA" id="ARBA00023141"/>
    </source>
</evidence>
<evidence type="ECO:0000256" key="4">
    <source>
        <dbReference type="ARBA" id="ARBA00012043"/>
    </source>
</evidence>
<evidence type="ECO:0000256" key="3">
    <source>
        <dbReference type="ARBA" id="ARBA00011270"/>
    </source>
</evidence>
<dbReference type="PANTHER" id="PTHR43406:SF1">
    <property type="entry name" value="TRYPTOPHAN SYNTHASE ALPHA CHAIN, CHLOROPLASTIC"/>
    <property type="match status" value="1"/>
</dbReference>
<comment type="catalytic activity">
    <reaction evidence="9">
        <text>(1S,2R)-1-C-(indol-3-yl)glycerol 3-phosphate + L-serine = D-glyceraldehyde 3-phosphate + L-tryptophan + H2O</text>
        <dbReference type="Rhea" id="RHEA:10532"/>
        <dbReference type="ChEBI" id="CHEBI:15377"/>
        <dbReference type="ChEBI" id="CHEBI:33384"/>
        <dbReference type="ChEBI" id="CHEBI:57912"/>
        <dbReference type="ChEBI" id="CHEBI:58866"/>
        <dbReference type="ChEBI" id="CHEBI:59776"/>
        <dbReference type="EC" id="4.2.1.20"/>
    </reaction>
</comment>
<dbReference type="Pfam" id="PF00290">
    <property type="entry name" value="Trp_syntA"/>
    <property type="match status" value="1"/>
</dbReference>
<gene>
    <name evidence="11" type="ORF">ENU08_01260</name>
    <name evidence="10" type="ORF">ENU41_05545</name>
</gene>
<dbReference type="GO" id="GO:0005829">
    <property type="term" value="C:cytosol"/>
    <property type="evidence" value="ECO:0007669"/>
    <property type="project" value="TreeGrafter"/>
</dbReference>
<dbReference type="Gene3D" id="3.20.20.70">
    <property type="entry name" value="Aldolase class I"/>
    <property type="match status" value="1"/>
</dbReference>
<comment type="caution">
    <text evidence="11">The sequence shown here is derived from an EMBL/GenBank/DDBJ whole genome shotgun (WGS) entry which is preliminary data.</text>
</comment>
<keyword evidence="7" id="KW-0057">Aromatic amino acid biosynthesis</keyword>
<organism evidence="11">
    <name type="scientific">Ignisphaera aggregans</name>
    <dbReference type="NCBI Taxonomy" id="334771"/>
    <lineage>
        <taxon>Archaea</taxon>
        <taxon>Thermoproteota</taxon>
        <taxon>Thermoprotei</taxon>
        <taxon>Desulfurococcales</taxon>
        <taxon>Desulfurococcaceae</taxon>
        <taxon>Ignisphaera</taxon>
    </lineage>
</organism>